<name>A0A5B0LXD7_PUCGR</name>
<keyword evidence="4" id="KW-0285">Flavoprotein</keyword>
<dbReference type="GO" id="GO:0001671">
    <property type="term" value="F:ATPase activator activity"/>
    <property type="evidence" value="ECO:0007669"/>
    <property type="project" value="InterPro"/>
</dbReference>
<evidence type="ECO:0000256" key="5">
    <source>
        <dbReference type="ARBA" id="ARBA00022827"/>
    </source>
</evidence>
<dbReference type="GO" id="GO:0051087">
    <property type="term" value="F:protein-folding chaperone binding"/>
    <property type="evidence" value="ECO:0007669"/>
    <property type="project" value="InterPro"/>
</dbReference>
<dbReference type="Gene3D" id="3.30.530.20">
    <property type="match status" value="1"/>
</dbReference>
<comment type="similarity">
    <text evidence="3">Belongs to the AHA1 family.</text>
</comment>
<evidence type="ECO:0000256" key="3">
    <source>
        <dbReference type="ARBA" id="ARBA00006817"/>
    </source>
</evidence>
<dbReference type="Gene3D" id="3.30.9.10">
    <property type="entry name" value="D-Amino Acid Oxidase, subunit A, domain 2"/>
    <property type="match status" value="1"/>
</dbReference>
<dbReference type="CDD" id="cd08892">
    <property type="entry name" value="SRPBCC_Aha1"/>
    <property type="match status" value="1"/>
</dbReference>
<gene>
    <name evidence="9" type="ORF">PGTUg99_026691</name>
</gene>
<evidence type="ECO:0000259" key="8">
    <source>
        <dbReference type="SMART" id="SM01000"/>
    </source>
</evidence>
<dbReference type="GO" id="GO:0005737">
    <property type="term" value="C:cytoplasm"/>
    <property type="evidence" value="ECO:0007669"/>
    <property type="project" value="TreeGrafter"/>
</dbReference>
<dbReference type="EMBL" id="VDEP01000505">
    <property type="protein sequence ID" value="KAA1068490.1"/>
    <property type="molecule type" value="Genomic_DNA"/>
</dbReference>
<dbReference type="InterPro" id="IPR036338">
    <property type="entry name" value="Aha1"/>
</dbReference>
<dbReference type="InterPro" id="IPR023209">
    <property type="entry name" value="DAO"/>
</dbReference>
<dbReference type="SUPFAM" id="SSF55961">
    <property type="entry name" value="Bet v1-like"/>
    <property type="match status" value="1"/>
</dbReference>
<evidence type="ECO:0000313" key="10">
    <source>
        <dbReference type="Proteomes" id="UP000325313"/>
    </source>
</evidence>
<keyword evidence="5" id="KW-0274">FAD</keyword>
<dbReference type="GO" id="GO:0071949">
    <property type="term" value="F:FAD binding"/>
    <property type="evidence" value="ECO:0007669"/>
    <property type="project" value="InterPro"/>
</dbReference>
<evidence type="ECO:0000256" key="7">
    <source>
        <dbReference type="SAM" id="MobiDB-lite"/>
    </source>
</evidence>
<dbReference type="InterPro" id="IPR013538">
    <property type="entry name" value="ASHA1/2-like_C"/>
</dbReference>
<evidence type="ECO:0000256" key="2">
    <source>
        <dbReference type="ARBA" id="ARBA00006730"/>
    </source>
</evidence>
<dbReference type="InterPro" id="IPR015310">
    <property type="entry name" value="AHSA1-like_N"/>
</dbReference>
<reference evidence="9 10" key="1">
    <citation type="submission" date="2019-05" db="EMBL/GenBank/DDBJ databases">
        <title>Emergence of the Ug99 lineage of the wheat stem rust pathogen through somatic hybridization.</title>
        <authorList>
            <person name="Li F."/>
            <person name="Upadhyaya N.M."/>
            <person name="Sperschneider J."/>
            <person name="Matny O."/>
            <person name="Nguyen-Phuc H."/>
            <person name="Mago R."/>
            <person name="Raley C."/>
            <person name="Miller M.E."/>
            <person name="Silverstein K.A.T."/>
            <person name="Henningsen E."/>
            <person name="Hirsch C.D."/>
            <person name="Visser B."/>
            <person name="Pretorius Z.A."/>
            <person name="Steffenson B.J."/>
            <person name="Schwessinger B."/>
            <person name="Dodds P.N."/>
            <person name="Figueroa M."/>
        </authorList>
    </citation>
    <scope>NUCLEOTIDE SEQUENCE [LARGE SCALE GENOMIC DNA]</scope>
    <source>
        <strain evidence="9 10">Ug99</strain>
    </source>
</reference>
<evidence type="ECO:0000313" key="9">
    <source>
        <dbReference type="EMBL" id="KAA1068490.1"/>
    </source>
</evidence>
<dbReference type="Pfam" id="PF01266">
    <property type="entry name" value="DAO"/>
    <property type="match status" value="1"/>
</dbReference>
<dbReference type="SMART" id="SM01000">
    <property type="entry name" value="Aha1_N"/>
    <property type="match status" value="1"/>
</dbReference>
<feature type="compositionally biased region" description="Low complexity" evidence="7">
    <location>
        <begin position="510"/>
        <end position="521"/>
    </location>
</feature>
<dbReference type="GO" id="GO:0019478">
    <property type="term" value="P:D-amino acid catabolic process"/>
    <property type="evidence" value="ECO:0007669"/>
    <property type="project" value="TreeGrafter"/>
</dbReference>
<sequence>MSNVNVIGSGVLGLTCALELAKQPGSPYRVTVVTAENAMARWSQDPSTKLPVEPDFASPWAGAFFHPFTPQPETELQKRVASWERKSFKPLWEIAEQDPSVVMKTDFKKYYNHPLSELPWYMDLFPEARKMNAEEIANGPEGKVDGLICKSVTLNPIRYLDYLRQQLAKYDVRIIHHRLETVTEAFEGHPEYGLPAAKIVINACGLGAGKIGGVSDGMMEPIRGQTMLIRPPQPLQLITRDDEKCIYICSRPPTIPGEGEEVILGGSYQPGDSSLEIDDQISHRILSEALKIRPDLSHDGTVEGVQIVEHVAALRPHNKNGPRVEREDFDIKSTNQGETQSSTGILVHCYGIGTKDLSRWAKDWFDEKLLSIGEQDGLKVESVSTFEGDCELGMRKAKLITIYDLRMTVRWSGHGTGGTLTIPEISHDMTESDYVFDGALDSGGKPEIESRAKKSLGPAMCKIFQAFPKAIIDEHGAGFYKENGLSPAGTPGGSGTTTPQPSAANLQTKSAPTAAPVPADDPSTKSNKGNVVNTSSVRIDGQFMCSASDLFDFLTDESKIPMWSRNPAKMKPEVGAEMSLFGGNVTGKVISVDRPKEMITTWRAPTWPAGHFGKLKTSLTEGSDSTKLELHLTGVPVGTEEETERNLDIFYLRSLKQIGLGTIL</sequence>
<proteinExistence type="inferred from homology"/>
<evidence type="ECO:0000256" key="6">
    <source>
        <dbReference type="ARBA" id="ARBA00023002"/>
    </source>
</evidence>
<evidence type="ECO:0000256" key="1">
    <source>
        <dbReference type="ARBA" id="ARBA00001974"/>
    </source>
</evidence>
<organism evidence="9 10">
    <name type="scientific">Puccinia graminis f. sp. tritici</name>
    <dbReference type="NCBI Taxonomy" id="56615"/>
    <lineage>
        <taxon>Eukaryota</taxon>
        <taxon>Fungi</taxon>
        <taxon>Dikarya</taxon>
        <taxon>Basidiomycota</taxon>
        <taxon>Pucciniomycotina</taxon>
        <taxon>Pucciniomycetes</taxon>
        <taxon>Pucciniales</taxon>
        <taxon>Pucciniaceae</taxon>
        <taxon>Puccinia</taxon>
    </lineage>
</organism>
<dbReference type="InterPro" id="IPR023393">
    <property type="entry name" value="START-like_dom_sf"/>
</dbReference>
<dbReference type="Gene3D" id="3.40.50.720">
    <property type="entry name" value="NAD(P)-binding Rossmann-like Domain"/>
    <property type="match status" value="1"/>
</dbReference>
<dbReference type="PANTHER" id="PTHR11530">
    <property type="entry name" value="D-AMINO ACID OXIDASE"/>
    <property type="match status" value="1"/>
</dbReference>
<protein>
    <recommendedName>
        <fullName evidence="8">Activator of Hsp90 ATPase AHSA1-like N-terminal domain-containing protein</fullName>
    </recommendedName>
</protein>
<feature type="region of interest" description="Disordered" evidence="7">
    <location>
        <begin position="482"/>
        <end position="532"/>
    </location>
</feature>
<dbReference type="InterPro" id="IPR006076">
    <property type="entry name" value="FAD-dep_OxRdtase"/>
</dbReference>
<keyword evidence="6" id="KW-0560">Oxidoreductase</keyword>
<comment type="caution">
    <text evidence="9">The sequence shown here is derived from an EMBL/GenBank/DDBJ whole genome shotgun (WGS) entry which is preliminary data.</text>
</comment>
<evidence type="ECO:0000256" key="4">
    <source>
        <dbReference type="ARBA" id="ARBA00022630"/>
    </source>
</evidence>
<dbReference type="GO" id="GO:0003884">
    <property type="term" value="F:D-amino-acid oxidase activity"/>
    <property type="evidence" value="ECO:0007669"/>
    <property type="project" value="InterPro"/>
</dbReference>
<dbReference type="Proteomes" id="UP000325313">
    <property type="component" value="Unassembled WGS sequence"/>
</dbReference>
<dbReference type="SUPFAM" id="SSF51971">
    <property type="entry name" value="Nucleotide-binding domain"/>
    <property type="match status" value="1"/>
</dbReference>
<feature type="domain" description="Activator of Hsp90 ATPase AHSA1-like N-terminal" evidence="8">
    <location>
        <begin position="354"/>
        <end position="477"/>
    </location>
</feature>
<comment type="cofactor">
    <cofactor evidence="1">
        <name>FAD</name>
        <dbReference type="ChEBI" id="CHEBI:57692"/>
    </cofactor>
</comment>
<dbReference type="Gene3D" id="3.15.10.20">
    <property type="entry name" value="Activator of Hsp90 ATPase Aha1, N-terminal domain"/>
    <property type="match status" value="1"/>
</dbReference>
<dbReference type="Pfam" id="PF08327">
    <property type="entry name" value="AHSA1"/>
    <property type="match status" value="1"/>
</dbReference>
<accession>A0A5B0LXD7</accession>
<dbReference type="SUPFAM" id="SSF103111">
    <property type="entry name" value="Activator of Hsp90 ATPase, Aha1"/>
    <property type="match status" value="1"/>
</dbReference>
<dbReference type="AlphaFoldDB" id="A0A5B0LXD7"/>
<dbReference type="PANTHER" id="PTHR11530:SF30">
    <property type="entry name" value="FAD DEPENDENT OXIDOREDUCTASE DOMAIN-CONTAINING PROTEIN"/>
    <property type="match status" value="1"/>
</dbReference>
<dbReference type="Pfam" id="PF09229">
    <property type="entry name" value="Aha1_N"/>
    <property type="match status" value="1"/>
</dbReference>
<comment type="similarity">
    <text evidence="2">Belongs to the DAMOX/DASOX family.</text>
</comment>